<dbReference type="Gene3D" id="3.30.1450.10">
    <property type="match status" value="1"/>
</dbReference>
<evidence type="ECO:0000256" key="2">
    <source>
        <dbReference type="ARBA" id="ARBA00023136"/>
    </source>
</evidence>
<feature type="chain" id="PRO_5017437165" description="Outer membrane protein assembly factor BamE domain-containing protein" evidence="3">
    <location>
        <begin position="19"/>
        <end position="148"/>
    </location>
</feature>
<gene>
    <name evidence="5" type="ORF">ROE7235_02270</name>
</gene>
<dbReference type="OrthoDB" id="7203955at2"/>
<dbReference type="InterPro" id="IPR007450">
    <property type="entry name" value="BamE_dom"/>
</dbReference>
<name>A0A3B0MSB5_9RHOB</name>
<feature type="signal peptide" evidence="3">
    <location>
        <begin position="1"/>
        <end position="18"/>
    </location>
</feature>
<evidence type="ECO:0000256" key="1">
    <source>
        <dbReference type="ARBA" id="ARBA00022729"/>
    </source>
</evidence>
<feature type="domain" description="Outer membrane protein assembly factor BamE" evidence="4">
    <location>
        <begin position="27"/>
        <end position="102"/>
    </location>
</feature>
<dbReference type="GO" id="GO:0019867">
    <property type="term" value="C:outer membrane"/>
    <property type="evidence" value="ECO:0007669"/>
    <property type="project" value="InterPro"/>
</dbReference>
<keyword evidence="2" id="KW-0472">Membrane</keyword>
<accession>A0A3B0MSB5</accession>
<protein>
    <recommendedName>
        <fullName evidence="4">Outer membrane protein assembly factor BamE domain-containing protein</fullName>
    </recommendedName>
</protein>
<keyword evidence="6" id="KW-1185">Reference proteome</keyword>
<dbReference type="PROSITE" id="PS51257">
    <property type="entry name" value="PROKAR_LIPOPROTEIN"/>
    <property type="match status" value="1"/>
</dbReference>
<evidence type="ECO:0000259" key="4">
    <source>
        <dbReference type="Pfam" id="PF04355"/>
    </source>
</evidence>
<keyword evidence="1 3" id="KW-0732">Signal</keyword>
<dbReference type="Pfam" id="PF04355">
    <property type="entry name" value="BamE"/>
    <property type="match status" value="1"/>
</dbReference>
<organism evidence="5 6">
    <name type="scientific">Roseinatronobacter ekhonensis</name>
    <dbReference type="NCBI Taxonomy" id="254356"/>
    <lineage>
        <taxon>Bacteria</taxon>
        <taxon>Pseudomonadati</taxon>
        <taxon>Pseudomonadota</taxon>
        <taxon>Alphaproteobacteria</taxon>
        <taxon>Rhodobacterales</taxon>
        <taxon>Paracoccaceae</taxon>
        <taxon>Roseinatronobacter</taxon>
    </lineage>
</organism>
<dbReference type="RefSeq" id="WP_121095652.1">
    <property type="nucleotide sequence ID" value="NZ_UIHC01000022.1"/>
</dbReference>
<reference evidence="6" key="1">
    <citation type="submission" date="2018-08" db="EMBL/GenBank/DDBJ databases">
        <authorList>
            <person name="Rodrigo-Torres L."/>
            <person name="Arahal R. D."/>
            <person name="Lucena T."/>
        </authorList>
    </citation>
    <scope>NUCLEOTIDE SEQUENCE [LARGE SCALE GENOMIC DNA]</scope>
    <source>
        <strain evidence="6">CECT 7235</strain>
    </source>
</reference>
<evidence type="ECO:0000313" key="6">
    <source>
        <dbReference type="Proteomes" id="UP000272908"/>
    </source>
</evidence>
<sequence>MKHSVFALVAIVTLALSACSPVPRYHGYAPDDMQLADIEVGQDTRDDVAEKVGRPGVSGVMEGAAWYYVQSDWVEEGWRAPVEVKREVVAISFDGSDRVANIERFGLAEGEVVALSRRVTNTGPSGQSILRQLLSNFGQFNPAQMLGG</sequence>
<proteinExistence type="predicted"/>
<evidence type="ECO:0000256" key="3">
    <source>
        <dbReference type="SAM" id="SignalP"/>
    </source>
</evidence>
<evidence type="ECO:0000313" key="5">
    <source>
        <dbReference type="EMBL" id="SUZ32509.1"/>
    </source>
</evidence>
<dbReference type="EMBL" id="UIHC01000022">
    <property type="protein sequence ID" value="SUZ32509.1"/>
    <property type="molecule type" value="Genomic_DNA"/>
</dbReference>
<dbReference type="InterPro" id="IPR037873">
    <property type="entry name" value="BamE-like"/>
</dbReference>
<dbReference type="Proteomes" id="UP000272908">
    <property type="component" value="Unassembled WGS sequence"/>
</dbReference>
<dbReference type="AlphaFoldDB" id="A0A3B0MSB5"/>